<accession>G7VE74</accession>
<dbReference type="STRING" id="1104324.P186_2660"/>
<dbReference type="EMBL" id="CP003098">
    <property type="protein sequence ID" value="AET34044.1"/>
    <property type="molecule type" value="Genomic_DNA"/>
</dbReference>
<name>G7VE74_9CREN</name>
<proteinExistence type="predicted"/>
<dbReference type="BioCyc" id="PSP1104324:GJSN-2604-MONOMER"/>
<keyword evidence="3" id="KW-1185">Reference proteome</keyword>
<reference evidence="2 3" key="1">
    <citation type="journal article" date="2012" name="J. Bacteriol.">
        <title>Complete genome sequence of strain 1860, a crenarchaeon of the genus pyrobaculum able to grow with various electron acceptors.</title>
        <authorList>
            <person name="Mardanov A.V."/>
            <person name="Gumerov V.M."/>
            <person name="Slobodkina G.B."/>
            <person name="Beletsky A.V."/>
            <person name="Bonch-Osmolovskaya E.A."/>
            <person name="Ravin N.V."/>
            <person name="Skryabin K.G."/>
        </authorList>
    </citation>
    <scope>NUCLEOTIDE SEQUENCE [LARGE SCALE GENOMIC DNA]</scope>
    <source>
        <strain evidence="2 3">1860</strain>
    </source>
</reference>
<organism evidence="2 3">
    <name type="scientific">Pyrobaculum ferrireducens</name>
    <dbReference type="NCBI Taxonomy" id="1104324"/>
    <lineage>
        <taxon>Archaea</taxon>
        <taxon>Thermoproteota</taxon>
        <taxon>Thermoprotei</taxon>
        <taxon>Thermoproteales</taxon>
        <taxon>Thermoproteaceae</taxon>
        <taxon>Pyrobaculum</taxon>
    </lineage>
</organism>
<dbReference type="AlphaFoldDB" id="G7VE74"/>
<keyword evidence="1" id="KW-0812">Transmembrane</keyword>
<keyword evidence="1" id="KW-1133">Transmembrane helix</keyword>
<sequence>MLAVQQAIFIPTLVSIALKTWATDKSLQMAFGGVLNVVGLATAGLLLFLVYHVQKAKRLPLTAWILAILIALILTLLLSTMELPIATRLRQTTSTYLKIF</sequence>
<feature type="transmembrane region" description="Helical" evidence="1">
    <location>
        <begin position="63"/>
        <end position="81"/>
    </location>
</feature>
<evidence type="ECO:0000313" key="2">
    <source>
        <dbReference type="EMBL" id="AET34044.1"/>
    </source>
</evidence>
<keyword evidence="1" id="KW-0472">Membrane</keyword>
<protein>
    <submittedName>
        <fullName evidence="2">Uncharacterized protein</fullName>
    </submittedName>
</protein>
<evidence type="ECO:0000313" key="3">
    <source>
        <dbReference type="Proteomes" id="UP000005867"/>
    </source>
</evidence>
<gene>
    <name evidence="2" type="ORF">P186_2660</name>
</gene>
<evidence type="ECO:0000256" key="1">
    <source>
        <dbReference type="SAM" id="Phobius"/>
    </source>
</evidence>
<feature type="transmembrane region" description="Helical" evidence="1">
    <location>
        <begin position="27"/>
        <end position="51"/>
    </location>
</feature>
<dbReference type="Proteomes" id="UP000005867">
    <property type="component" value="Chromosome"/>
</dbReference>
<dbReference type="KEGG" id="pyr:P186_2660"/>
<dbReference type="HOGENOM" id="CLU_2299456_0_0_2"/>